<evidence type="ECO:0000256" key="7">
    <source>
        <dbReference type="RuleBase" id="RU363079"/>
    </source>
</evidence>
<proteinExistence type="inferred from homology"/>
<evidence type="ECO:0000256" key="5">
    <source>
        <dbReference type="ARBA" id="ARBA00022989"/>
    </source>
</evidence>
<dbReference type="InterPro" id="IPR004240">
    <property type="entry name" value="EMP70"/>
</dbReference>
<reference evidence="9" key="1">
    <citation type="journal article" date="2023" name="Commun. Biol.">
        <title>Genome analysis of Parmales, the sister group of diatoms, reveals the evolutionary specialization of diatoms from phago-mixotrophs to photoautotrophs.</title>
        <authorList>
            <person name="Ban H."/>
            <person name="Sato S."/>
            <person name="Yoshikawa S."/>
            <person name="Yamada K."/>
            <person name="Nakamura Y."/>
            <person name="Ichinomiya M."/>
            <person name="Sato N."/>
            <person name="Blanc-Mathieu R."/>
            <person name="Endo H."/>
            <person name="Kuwata A."/>
            <person name="Ogata H."/>
        </authorList>
    </citation>
    <scope>NUCLEOTIDE SEQUENCE [LARGE SCALE GENOMIC DNA]</scope>
</reference>
<sequence length="79" mass="9400">MYTYDIDWKPDATLWSNRWDIYLRGNPDDEIHVFAIVNSLMIIFFLSGIVAMILLRTLRKEVRRHEERSDELGMGGLRE</sequence>
<dbReference type="AlphaFoldDB" id="A0A9W7BGH7"/>
<comment type="similarity">
    <text evidence="2 7">Belongs to the nonaspanin (TM9SF) (TC 9.A.2) family.</text>
</comment>
<keyword evidence="6 7" id="KW-0472">Membrane</keyword>
<comment type="subcellular location">
    <subcellularLocation>
        <location evidence="1">Membrane</location>
        <topology evidence="1">Multi-pass membrane protein</topology>
    </subcellularLocation>
</comment>
<evidence type="ECO:0000313" key="9">
    <source>
        <dbReference type="Proteomes" id="UP001162640"/>
    </source>
</evidence>
<evidence type="ECO:0000256" key="1">
    <source>
        <dbReference type="ARBA" id="ARBA00004141"/>
    </source>
</evidence>
<keyword evidence="5 7" id="KW-1133">Transmembrane helix</keyword>
<dbReference type="Proteomes" id="UP001162640">
    <property type="component" value="Unassembled WGS sequence"/>
</dbReference>
<dbReference type="EMBL" id="BLQM01000373">
    <property type="protein sequence ID" value="GMH86288.1"/>
    <property type="molecule type" value="Genomic_DNA"/>
</dbReference>
<evidence type="ECO:0000256" key="2">
    <source>
        <dbReference type="ARBA" id="ARBA00005227"/>
    </source>
</evidence>
<dbReference type="GO" id="GO:0072657">
    <property type="term" value="P:protein localization to membrane"/>
    <property type="evidence" value="ECO:0007669"/>
    <property type="project" value="TreeGrafter"/>
</dbReference>
<comment type="caution">
    <text evidence="7">Lacks conserved residue(s) required for the propagation of feature annotation.</text>
</comment>
<gene>
    <name evidence="8" type="ORF">TL16_g10492</name>
</gene>
<protein>
    <recommendedName>
        <fullName evidence="7">Transmembrane 9 superfamily member</fullName>
    </recommendedName>
</protein>
<keyword evidence="3 7" id="KW-0812">Transmembrane</keyword>
<keyword evidence="4" id="KW-0732">Signal</keyword>
<evidence type="ECO:0000256" key="4">
    <source>
        <dbReference type="ARBA" id="ARBA00022729"/>
    </source>
</evidence>
<dbReference type="Pfam" id="PF02990">
    <property type="entry name" value="EMP70"/>
    <property type="match status" value="1"/>
</dbReference>
<comment type="caution">
    <text evidence="8">The sequence shown here is derived from an EMBL/GenBank/DDBJ whole genome shotgun (WGS) entry which is preliminary data.</text>
</comment>
<feature type="transmembrane region" description="Helical" evidence="7">
    <location>
        <begin position="31"/>
        <end position="55"/>
    </location>
</feature>
<evidence type="ECO:0000256" key="3">
    <source>
        <dbReference type="ARBA" id="ARBA00022692"/>
    </source>
</evidence>
<dbReference type="PANTHER" id="PTHR10766">
    <property type="entry name" value="TRANSMEMBRANE 9 SUPERFAMILY PROTEIN"/>
    <property type="match status" value="1"/>
</dbReference>
<dbReference type="GO" id="GO:0016020">
    <property type="term" value="C:membrane"/>
    <property type="evidence" value="ECO:0007669"/>
    <property type="project" value="UniProtKB-SubCell"/>
</dbReference>
<name>A0A9W7BGH7_9STRA</name>
<accession>A0A9W7BGH7</accession>
<evidence type="ECO:0000313" key="8">
    <source>
        <dbReference type="EMBL" id="GMH86288.1"/>
    </source>
</evidence>
<organism evidence="8 9">
    <name type="scientific">Triparma laevis f. inornata</name>
    <dbReference type="NCBI Taxonomy" id="1714386"/>
    <lineage>
        <taxon>Eukaryota</taxon>
        <taxon>Sar</taxon>
        <taxon>Stramenopiles</taxon>
        <taxon>Ochrophyta</taxon>
        <taxon>Bolidophyceae</taxon>
        <taxon>Parmales</taxon>
        <taxon>Triparmaceae</taxon>
        <taxon>Triparma</taxon>
    </lineage>
</organism>
<evidence type="ECO:0000256" key="6">
    <source>
        <dbReference type="ARBA" id="ARBA00023136"/>
    </source>
</evidence>